<dbReference type="SUPFAM" id="SSF54593">
    <property type="entry name" value="Glyoxalase/Bleomycin resistance protein/Dihydroxybiphenyl dioxygenase"/>
    <property type="match status" value="1"/>
</dbReference>
<dbReference type="InterPro" id="IPR029068">
    <property type="entry name" value="Glyas_Bleomycin-R_OHBP_Dase"/>
</dbReference>
<name>D9PHA0_9ZZZZ</name>
<reference evidence="1" key="1">
    <citation type="submission" date="2010-07" db="EMBL/GenBank/DDBJ databases">
        <authorList>
            <consortium name="CONSOLIDER consortium CSD2007-00005"/>
            <person name="Guazzaroni M.-E."/>
            <person name="Richter M."/>
            <person name="Garcia-Salamanca A."/>
            <person name="Yarza P."/>
            <person name="Ferrer M."/>
        </authorList>
    </citation>
    <scope>NUCLEOTIDE SEQUENCE</scope>
</reference>
<dbReference type="EMBL" id="ADZX01000359">
    <property type="protein sequence ID" value="EFK97065.1"/>
    <property type="molecule type" value="Genomic_DNA"/>
</dbReference>
<evidence type="ECO:0000313" key="1">
    <source>
        <dbReference type="EMBL" id="EFK97065.1"/>
    </source>
</evidence>
<dbReference type="AlphaFoldDB" id="D9PHA0"/>
<organism evidence="1">
    <name type="scientific">sediment metagenome</name>
    <dbReference type="NCBI Taxonomy" id="749907"/>
    <lineage>
        <taxon>unclassified sequences</taxon>
        <taxon>metagenomes</taxon>
        <taxon>ecological metagenomes</taxon>
    </lineage>
</organism>
<comment type="caution">
    <text evidence="1">The sequence shown here is derived from an EMBL/GenBank/DDBJ whole genome shotgun (WGS) entry which is preliminary data.</text>
</comment>
<sequence>MSLPVQNTSSLEASLKKYAEAFALQNHAAKVVMRGLSLVGVGLRPVLDHIAFRTLHLKQREQEFLDLGYEKDVTAKVLLKKGHGMEVFRRGCAAAIILEHPHEKSGLDWIAAFGDREPYYLAVRVEDLDEAVFCLEKQGIGFLRPMAGHRDDHLRQVAAVPEMKNGKEYSHLVLVERHAGGPKKFTRPIFGFKLNPSPCPSP</sequence>
<reference evidence="1" key="2">
    <citation type="journal article" date="2011" name="Microb. Ecol.">
        <title>Taxonomic and Functional Metagenomic Profiling of the Microbial Community in the Anoxic Sediment of a Sub-saline Shallow Lake (Laguna de Carrizo, Central Spain).</title>
        <authorList>
            <person name="Ferrer M."/>
            <person name="Guazzaroni M.E."/>
            <person name="Richter M."/>
            <person name="Garcia-Salamanca A."/>
            <person name="Yarza P."/>
            <person name="Suarez-Suarez A."/>
            <person name="Solano J."/>
            <person name="Alcaide M."/>
            <person name="van Dillewijn P."/>
            <person name="Molina-Henares M.A."/>
            <person name="Lopez-Cortes N."/>
            <person name="Al-Ramahi Y."/>
            <person name="Guerrero C."/>
            <person name="Acosta A."/>
            <person name="de Eugenio L.I."/>
            <person name="Martinez V."/>
            <person name="Marques S."/>
            <person name="Rojo F."/>
            <person name="Santero E."/>
            <person name="Genilloud O."/>
            <person name="Perez-Perez J."/>
            <person name="Rossello-Mora R."/>
            <person name="Ramos J.L."/>
        </authorList>
    </citation>
    <scope>NUCLEOTIDE SEQUENCE</scope>
</reference>
<evidence type="ECO:0008006" key="2">
    <source>
        <dbReference type="Google" id="ProtNLM"/>
    </source>
</evidence>
<gene>
    <name evidence="1" type="ORF">LDC_0900</name>
</gene>
<protein>
    <recommendedName>
        <fullName evidence="2">VOC domain-containing protein</fullName>
    </recommendedName>
</protein>
<accession>D9PHA0</accession>
<proteinExistence type="predicted"/>